<dbReference type="STRING" id="1271860.SAMN05216174_1023"/>
<dbReference type="EMBL" id="FMZZ01000002">
    <property type="protein sequence ID" value="SDC40975.1"/>
    <property type="molecule type" value="Genomic_DNA"/>
</dbReference>
<organism evidence="2 3">
    <name type="scientific">Actinokineospora iranica</name>
    <dbReference type="NCBI Taxonomy" id="1271860"/>
    <lineage>
        <taxon>Bacteria</taxon>
        <taxon>Bacillati</taxon>
        <taxon>Actinomycetota</taxon>
        <taxon>Actinomycetes</taxon>
        <taxon>Pseudonocardiales</taxon>
        <taxon>Pseudonocardiaceae</taxon>
        <taxon>Actinokineospora</taxon>
    </lineage>
</organism>
<dbReference type="RefSeq" id="WP_091448827.1">
    <property type="nucleotide sequence ID" value="NZ_FMZZ01000002.1"/>
</dbReference>
<gene>
    <name evidence="2" type="ORF">SAMN05216174_1023</name>
</gene>
<dbReference type="Proteomes" id="UP000199501">
    <property type="component" value="Unassembled WGS sequence"/>
</dbReference>
<evidence type="ECO:0000313" key="2">
    <source>
        <dbReference type="EMBL" id="SDC40975.1"/>
    </source>
</evidence>
<evidence type="ECO:0008006" key="4">
    <source>
        <dbReference type="Google" id="ProtNLM"/>
    </source>
</evidence>
<feature type="region of interest" description="Disordered" evidence="1">
    <location>
        <begin position="267"/>
        <end position="310"/>
    </location>
</feature>
<proteinExistence type="predicted"/>
<evidence type="ECO:0000256" key="1">
    <source>
        <dbReference type="SAM" id="MobiDB-lite"/>
    </source>
</evidence>
<evidence type="ECO:0000313" key="3">
    <source>
        <dbReference type="Proteomes" id="UP000199501"/>
    </source>
</evidence>
<accession>A0A1G6LDX2</accession>
<dbReference type="OrthoDB" id="568872at2"/>
<reference evidence="3" key="1">
    <citation type="submission" date="2016-10" db="EMBL/GenBank/DDBJ databases">
        <authorList>
            <person name="Varghese N."/>
            <person name="Submissions S."/>
        </authorList>
    </citation>
    <scope>NUCLEOTIDE SEQUENCE [LARGE SCALE GENOMIC DNA]</scope>
    <source>
        <strain evidence="3">IBRC-M 10403</strain>
    </source>
</reference>
<keyword evidence="3" id="KW-1185">Reference proteome</keyword>
<sequence>MPMTEDDPGGLPPRLSVVHDVALPRHGGRVHALVTVFSLEGHLGEALRLRLRPGDPAARVSVRRVRPVIDPAWRPRGEHDGPAWTASGMDEFLVRLDLPAPGTAELDVRLSTADGRDLAADVVRWRMADPAGSADPAAWGRRVMIPRLLETSLVDALRHAVTALEHGDRGTADRRLAAAARLSEQADRGRVRSLLAQTGPQPPVDLVRGVLEAAVRRPGGPAGTVPVPDSGPGSGEFVLPDFEESASLAERAVFAEQAVFDAGGAAYEEPAHRRRRRPVEDAPPETAAEVSAPTAAPVARQPRRAEPGEQVVSTGFADRSAMPRLLDPNTTLTSGQEYLFWLTIGPADDEGATHPPQPAELPPDATVTVVLFDYPGEIELRDGATIGQLRLHDSGAVVLHQPFQFAEKRWWADRLAFPVRMPARRGAARMRCNVYWNQLLLQSRLIEVVVAAKPTPLSGALRSVLDFRVADPAVSLAESTAPRYAASLQLDDDGSGTHALRVFADDGARLLRAQAGVGDGPLSAQIGHARAALHRVAWGADGPWRDGLAYRYAAPPSYSRLADDLAGLAVAGHRLHHLLTRGLGSTGKSGDLAEPVRAALASPGYVQIALREGTRHVPPAALLYDYPLDTEAPLLRLCADFDRAVRQGTVAAADCFRGECAQASEPDPVVVCPGGFWGYRHALGLPVSIGSAAGLPDELDGRGGADLLGGVHRDFPQVGEHEAALGKLARVALSDDTDDVLRDLRSGQPHVVYFHCRGGVEQHVPYLRVTHGAVITPDTLYQGGIAWPARRPLVFLNACRAPGLTPEAVLDFVGYFVQDAEACGVVGADITVFEETAAAFAEDCLRGFLVQGLPIGSAVRHARIALLAQGNPLGLAFTSFVLPTIQFLGPRPFDWFTEPA</sequence>
<dbReference type="AlphaFoldDB" id="A0A1G6LDX2"/>
<protein>
    <recommendedName>
        <fullName evidence="4">CHAT domain-containing protein</fullName>
    </recommendedName>
</protein>
<name>A0A1G6LDX2_9PSEU</name>